<organism evidence="1 2">
    <name type="scientific">Coemansia helicoidea</name>
    <dbReference type="NCBI Taxonomy" id="1286919"/>
    <lineage>
        <taxon>Eukaryota</taxon>
        <taxon>Fungi</taxon>
        <taxon>Fungi incertae sedis</taxon>
        <taxon>Zoopagomycota</taxon>
        <taxon>Kickxellomycotina</taxon>
        <taxon>Kickxellomycetes</taxon>
        <taxon>Kickxellales</taxon>
        <taxon>Kickxellaceae</taxon>
        <taxon>Coemansia</taxon>
    </lineage>
</organism>
<proteinExistence type="predicted"/>
<dbReference type="EMBL" id="JANBUN010002459">
    <property type="protein sequence ID" value="KAJ2794585.1"/>
    <property type="molecule type" value="Genomic_DNA"/>
</dbReference>
<accession>A0ACC1KTS3</accession>
<comment type="caution">
    <text evidence="1">The sequence shown here is derived from an EMBL/GenBank/DDBJ whole genome shotgun (WGS) entry which is preliminary data.</text>
</comment>
<protein>
    <submittedName>
        <fullName evidence="1">Uncharacterized protein</fullName>
    </submittedName>
</protein>
<evidence type="ECO:0000313" key="1">
    <source>
        <dbReference type="EMBL" id="KAJ2794585.1"/>
    </source>
</evidence>
<name>A0ACC1KTS3_9FUNG</name>
<gene>
    <name evidence="1" type="ORF">H4R21_005444</name>
</gene>
<sequence>MASNAGAHPAFRRATGKVATPGSGHGAGGHATLIRRQQNPHYQPDRPSPTSQHHGYAAAPSHPQPYAAPNHPQPYGAPGFAPNSAIPAPRDPRLQPSPRAQPAQLGPYQPPHDPHPGYYSSVTPSGMYPHGAPPPPPPQQQQQQQQQQYWQDSGNPQPYYQQTIGQPVYGEYADNTRQPARGAEAQSAAALPAAFQQMNLGAPLAPRQHMSVDATRRREQALEDAYDRDDGHAGADVDASLFPANAAQ</sequence>
<keyword evidence="2" id="KW-1185">Reference proteome</keyword>
<evidence type="ECO:0000313" key="2">
    <source>
        <dbReference type="Proteomes" id="UP001140087"/>
    </source>
</evidence>
<feature type="non-terminal residue" evidence="1">
    <location>
        <position position="248"/>
    </location>
</feature>
<reference evidence="1" key="1">
    <citation type="submission" date="2022-07" db="EMBL/GenBank/DDBJ databases">
        <title>Phylogenomic reconstructions and comparative analyses of Kickxellomycotina fungi.</title>
        <authorList>
            <person name="Reynolds N.K."/>
            <person name="Stajich J.E."/>
            <person name="Barry K."/>
            <person name="Grigoriev I.V."/>
            <person name="Crous P."/>
            <person name="Smith M.E."/>
        </authorList>
    </citation>
    <scope>NUCLEOTIDE SEQUENCE</scope>
    <source>
        <strain evidence="1">BCRC 34780</strain>
    </source>
</reference>
<dbReference type="Proteomes" id="UP001140087">
    <property type="component" value="Unassembled WGS sequence"/>
</dbReference>